<dbReference type="EMBL" id="OP880253">
    <property type="protein sequence ID" value="WAE39546.1"/>
    <property type="molecule type" value="Genomic_DNA"/>
</dbReference>
<name>A0A9E8VDH2_9CAUD</name>
<protein>
    <submittedName>
        <fullName evidence="1">Uncharacterized protein</fullName>
    </submittedName>
</protein>
<keyword evidence="2" id="KW-1185">Reference proteome</keyword>
<sequence length="75" mass="8953">MSRRIRVVKVRKDHVCEACGVTIKKGEKAFVESVLLTAYQRYPEVYYYHYKEGMSEDEFNKLSLDEIRKMICKNE</sequence>
<dbReference type="Proteomes" id="UP001156237">
    <property type="component" value="Segment"/>
</dbReference>
<proteinExistence type="predicted"/>
<accession>A0A9E8VDH2</accession>
<evidence type="ECO:0000313" key="2">
    <source>
        <dbReference type="Proteomes" id="UP001156237"/>
    </source>
</evidence>
<organism evidence="1 2">
    <name type="scientific">Methanophagales virus GBV302</name>
    <dbReference type="NCBI Taxonomy" id="2999281"/>
    <lineage>
        <taxon>Viruses</taxon>
        <taxon>Duplodnaviria</taxon>
        <taxon>Heunggongvirae</taxon>
        <taxon>Uroviricota</taxon>
        <taxon>Caudoviricetes</taxon>
        <taxon>Nakonvirales</taxon>
        <taxon>Ekchuahviridae</taxon>
        <taxon>Kukulkanvirus</taxon>
        <taxon>Kukulkanvirus mexicoense</taxon>
    </lineage>
</organism>
<reference evidence="1 2" key="1">
    <citation type="submission" date="2022-10" db="EMBL/GenBank/DDBJ databases">
        <title>Evolutionary Diversification of Methanotrophic Ca. Methanophagales (ANME-1) and Their Expansive Virome.</title>
        <authorList>
            <person name="Laso-Perez R."/>
            <person name="Wu F."/>
            <person name="Cremiere A."/>
            <person name="Speth D.R."/>
            <person name="Magyar J.S."/>
            <person name="Krupovic M."/>
            <person name="Orphan V.J."/>
        </authorList>
    </citation>
    <scope>NUCLEOTIDE SEQUENCE [LARGE SCALE GENOMIC DNA]</scope>
</reference>
<gene>
    <name evidence="1" type="ORF">FHOMOCKG_00018</name>
</gene>
<evidence type="ECO:0000313" key="1">
    <source>
        <dbReference type="EMBL" id="WAE39546.1"/>
    </source>
</evidence>